<evidence type="ECO:0000313" key="1">
    <source>
        <dbReference type="EMBL" id="KXK60567.1"/>
    </source>
</evidence>
<sequence>MRLARGGAEWTASVPSWLHPDARLSNGVRLNNTVRLSTATLVGVLGALSPGTPYRLGPAA</sequence>
<accession>A0A136PQE1</accession>
<evidence type="ECO:0000313" key="2">
    <source>
        <dbReference type="Proteomes" id="UP000070620"/>
    </source>
</evidence>
<name>A0A136PQE1_9ACTN</name>
<dbReference type="EMBL" id="LRQV01000066">
    <property type="protein sequence ID" value="KXK60567.1"/>
    <property type="molecule type" value="Genomic_DNA"/>
</dbReference>
<comment type="caution">
    <text evidence="1">The sequence shown here is derived from an EMBL/GenBank/DDBJ whole genome shotgun (WGS) entry which is preliminary data.</text>
</comment>
<reference evidence="1 2" key="1">
    <citation type="submission" date="2016-01" db="EMBL/GenBank/DDBJ databases">
        <title>Whole genome sequence and analysis of Micromonospora rosaria DSM 803, which can produce antibacterial substance rosamicin.</title>
        <authorList>
            <person name="Yang H."/>
            <person name="He X."/>
            <person name="Zhu D."/>
        </authorList>
    </citation>
    <scope>NUCLEOTIDE SEQUENCE [LARGE SCALE GENOMIC DNA]</scope>
    <source>
        <strain evidence="1 2">DSM 803</strain>
    </source>
</reference>
<protein>
    <submittedName>
        <fullName evidence="1">Uncharacterized protein</fullName>
    </submittedName>
</protein>
<dbReference type="AlphaFoldDB" id="A0A136PQE1"/>
<proteinExistence type="predicted"/>
<dbReference type="RefSeq" id="WP_067367667.1">
    <property type="nucleotide sequence ID" value="NZ_JBIUBN010000009.1"/>
</dbReference>
<organism evidence="1 2">
    <name type="scientific">Micromonospora rosaria</name>
    <dbReference type="NCBI Taxonomy" id="47874"/>
    <lineage>
        <taxon>Bacteria</taxon>
        <taxon>Bacillati</taxon>
        <taxon>Actinomycetota</taxon>
        <taxon>Actinomycetes</taxon>
        <taxon>Micromonosporales</taxon>
        <taxon>Micromonosporaceae</taxon>
        <taxon>Micromonospora</taxon>
    </lineage>
</organism>
<dbReference type="Proteomes" id="UP000070620">
    <property type="component" value="Unassembled WGS sequence"/>
</dbReference>
<gene>
    <name evidence="1" type="ORF">AWW66_18195</name>
</gene>
<keyword evidence="2" id="KW-1185">Reference proteome</keyword>